<evidence type="ECO:0000313" key="3">
    <source>
        <dbReference type="Proteomes" id="UP000589516"/>
    </source>
</evidence>
<keyword evidence="1" id="KW-0472">Membrane</keyword>
<keyword evidence="1" id="KW-1133">Transmembrane helix</keyword>
<dbReference type="Gene3D" id="2.60.40.10">
    <property type="entry name" value="Immunoglobulins"/>
    <property type="match status" value="1"/>
</dbReference>
<evidence type="ECO:0000256" key="1">
    <source>
        <dbReference type="SAM" id="Phobius"/>
    </source>
</evidence>
<evidence type="ECO:0008006" key="4">
    <source>
        <dbReference type="Google" id="ProtNLM"/>
    </source>
</evidence>
<reference evidence="3" key="1">
    <citation type="journal article" date="2019" name="bioRxiv">
        <title>Genome diversification in globally distributed novel marine Proteobacteria is linked to environmental adaptation.</title>
        <authorList>
            <person name="Zhou Z."/>
            <person name="Tran P.Q."/>
            <person name="Kieft K."/>
            <person name="Anantharaman K."/>
        </authorList>
    </citation>
    <scope>NUCLEOTIDE SEQUENCE [LARGE SCALE GENOMIC DNA]</scope>
</reference>
<dbReference type="Proteomes" id="UP000589516">
    <property type="component" value="Unassembled WGS sequence"/>
</dbReference>
<dbReference type="InterPro" id="IPR013783">
    <property type="entry name" value="Ig-like_fold"/>
</dbReference>
<gene>
    <name evidence="2" type="ORF">EYQ16_00305</name>
</gene>
<evidence type="ECO:0000313" key="2">
    <source>
        <dbReference type="EMBL" id="HIG62956.1"/>
    </source>
</evidence>
<proteinExistence type="predicted"/>
<keyword evidence="1" id="KW-0812">Transmembrane</keyword>
<accession>A0A7C7ZD87</accession>
<protein>
    <recommendedName>
        <fullName evidence="4">Fibronectin type III domain-containing protein</fullName>
    </recommendedName>
</protein>
<dbReference type="EMBL" id="DUAV01000004">
    <property type="protein sequence ID" value="HIG62956.1"/>
    <property type="molecule type" value="Genomic_DNA"/>
</dbReference>
<sequence>MADSWLRDGLLWALVFYVVATVALAPWGEIGTPTSFGSDPHPLEPADGYQHHNTTVRFIWSRLAVDYALQVTNSTGVVVASQNLSDESSYQTRRLMPDDYIWVASYLPVDGAPAENITTGAFSLESSAKQLLEWDAVRVSYDFRLLPAPGAEPVRELANTSVLKADVKGLDEGTEYWWQVRAHDSLNHTTDWSLSRSIEIGTTQFLAFEVFSEWELALLLVGMILVVALQAGVFLAREEHE</sequence>
<organism evidence="2 3">
    <name type="scientific">Marine Group III euryarchaeote</name>
    <dbReference type="NCBI Taxonomy" id="2173149"/>
    <lineage>
        <taxon>Archaea</taxon>
        <taxon>Methanobacteriati</taxon>
        <taxon>Thermoplasmatota</taxon>
        <taxon>Thermoplasmata</taxon>
        <taxon>Candidatus Thermoprofundales</taxon>
    </lineage>
</organism>
<name>A0A7C7ZD87_9ARCH</name>
<feature type="transmembrane region" description="Helical" evidence="1">
    <location>
        <begin position="9"/>
        <end position="28"/>
    </location>
</feature>
<comment type="caution">
    <text evidence="2">The sequence shown here is derived from an EMBL/GenBank/DDBJ whole genome shotgun (WGS) entry which is preliminary data.</text>
</comment>
<feature type="transmembrane region" description="Helical" evidence="1">
    <location>
        <begin position="216"/>
        <end position="236"/>
    </location>
</feature>
<dbReference type="AlphaFoldDB" id="A0A7C7ZD87"/>